<dbReference type="EC" id="1.1.5.5" evidence="7"/>
<feature type="domain" description="Cytochrome c" evidence="6">
    <location>
        <begin position="1"/>
        <end position="83"/>
    </location>
</feature>
<dbReference type="InterPro" id="IPR051459">
    <property type="entry name" value="Cytochrome_c-type_DH"/>
</dbReference>
<dbReference type="SUPFAM" id="SSF46626">
    <property type="entry name" value="Cytochrome c"/>
    <property type="match status" value="1"/>
</dbReference>
<dbReference type="InterPro" id="IPR009056">
    <property type="entry name" value="Cyt_c-like_dom"/>
</dbReference>
<gene>
    <name evidence="7" type="primary">adhB_9</name>
    <name evidence="7" type="ORF">SDC9_165099</name>
</gene>
<proteinExistence type="predicted"/>
<keyword evidence="5" id="KW-0408">Iron</keyword>
<keyword evidence="4" id="KW-0249">Electron transport</keyword>
<dbReference type="PRINTS" id="PR00605">
    <property type="entry name" value="CYTCHROMECIC"/>
</dbReference>
<organism evidence="7">
    <name type="scientific">bioreactor metagenome</name>
    <dbReference type="NCBI Taxonomy" id="1076179"/>
    <lineage>
        <taxon>unclassified sequences</taxon>
        <taxon>metagenomes</taxon>
        <taxon>ecological metagenomes</taxon>
    </lineage>
</organism>
<dbReference type="GO" id="GO:0016491">
    <property type="term" value="F:oxidoreductase activity"/>
    <property type="evidence" value="ECO:0007669"/>
    <property type="project" value="UniProtKB-KW"/>
</dbReference>
<evidence type="ECO:0000259" key="6">
    <source>
        <dbReference type="PROSITE" id="PS51007"/>
    </source>
</evidence>
<dbReference type="Pfam" id="PF13442">
    <property type="entry name" value="Cytochrome_CBB3"/>
    <property type="match status" value="1"/>
</dbReference>
<dbReference type="GO" id="GO:0020037">
    <property type="term" value="F:heme binding"/>
    <property type="evidence" value="ECO:0007669"/>
    <property type="project" value="InterPro"/>
</dbReference>
<name>A0A645G0U2_9ZZZZ</name>
<evidence type="ECO:0000256" key="1">
    <source>
        <dbReference type="ARBA" id="ARBA00022448"/>
    </source>
</evidence>
<dbReference type="GO" id="GO:0009055">
    <property type="term" value="F:electron transfer activity"/>
    <property type="evidence" value="ECO:0007669"/>
    <property type="project" value="InterPro"/>
</dbReference>
<dbReference type="InterPro" id="IPR036909">
    <property type="entry name" value="Cyt_c-like_dom_sf"/>
</dbReference>
<keyword evidence="7" id="KW-0560">Oxidoreductase</keyword>
<evidence type="ECO:0000313" key="7">
    <source>
        <dbReference type="EMBL" id="MPN17744.1"/>
    </source>
</evidence>
<sequence>MTYNRYCSTCHSLEGKGTDDNAPSLVNNPLVMVDDPTPLFRVIAHGAETPTTRGSVSFKMPAYGGMLSDNEMRDVINYVRKTWGEGNGEVSHEDLAGIKKASH</sequence>
<evidence type="ECO:0000256" key="3">
    <source>
        <dbReference type="ARBA" id="ARBA00022723"/>
    </source>
</evidence>
<evidence type="ECO:0000256" key="4">
    <source>
        <dbReference type="ARBA" id="ARBA00022982"/>
    </source>
</evidence>
<dbReference type="GO" id="GO:0005506">
    <property type="term" value="F:iron ion binding"/>
    <property type="evidence" value="ECO:0007669"/>
    <property type="project" value="InterPro"/>
</dbReference>
<keyword evidence="3" id="KW-0479">Metal-binding</keyword>
<dbReference type="PANTHER" id="PTHR35008:SF4">
    <property type="entry name" value="BLL4482 PROTEIN"/>
    <property type="match status" value="1"/>
</dbReference>
<dbReference type="PANTHER" id="PTHR35008">
    <property type="entry name" value="BLL4482 PROTEIN-RELATED"/>
    <property type="match status" value="1"/>
</dbReference>
<dbReference type="Gene3D" id="1.10.760.10">
    <property type="entry name" value="Cytochrome c-like domain"/>
    <property type="match status" value="1"/>
</dbReference>
<protein>
    <submittedName>
        <fullName evidence="7">Alcohol dehydrogenase (Quinone), cytochrome c subunit</fullName>
        <ecNumber evidence="7">1.1.5.5</ecNumber>
    </submittedName>
</protein>
<keyword evidence="2" id="KW-0349">Heme</keyword>
<dbReference type="AlphaFoldDB" id="A0A645G0U2"/>
<evidence type="ECO:0000256" key="2">
    <source>
        <dbReference type="ARBA" id="ARBA00022617"/>
    </source>
</evidence>
<reference evidence="7" key="1">
    <citation type="submission" date="2019-08" db="EMBL/GenBank/DDBJ databases">
        <authorList>
            <person name="Kucharzyk K."/>
            <person name="Murdoch R.W."/>
            <person name="Higgins S."/>
            <person name="Loffler F."/>
        </authorList>
    </citation>
    <scope>NUCLEOTIDE SEQUENCE</scope>
</reference>
<dbReference type="InterPro" id="IPR008168">
    <property type="entry name" value="Cyt_C_IC"/>
</dbReference>
<comment type="caution">
    <text evidence="7">The sequence shown here is derived from an EMBL/GenBank/DDBJ whole genome shotgun (WGS) entry which is preliminary data.</text>
</comment>
<dbReference type="PROSITE" id="PS51007">
    <property type="entry name" value="CYTC"/>
    <property type="match status" value="1"/>
</dbReference>
<accession>A0A645G0U2</accession>
<evidence type="ECO:0000256" key="5">
    <source>
        <dbReference type="ARBA" id="ARBA00023004"/>
    </source>
</evidence>
<dbReference type="EMBL" id="VSSQ01064940">
    <property type="protein sequence ID" value="MPN17744.1"/>
    <property type="molecule type" value="Genomic_DNA"/>
</dbReference>
<keyword evidence="1" id="KW-0813">Transport</keyword>